<evidence type="ECO:0000256" key="4">
    <source>
        <dbReference type="ARBA" id="ARBA00022692"/>
    </source>
</evidence>
<reference evidence="8 9" key="1">
    <citation type="submission" date="2018-04" db="EMBL/GenBank/DDBJ databases">
        <authorList>
            <person name="Huttner S."/>
            <person name="Dainat J."/>
        </authorList>
    </citation>
    <scope>NUCLEOTIDE SEQUENCE [LARGE SCALE GENOMIC DNA]</scope>
</reference>
<feature type="transmembrane region" description="Helical" evidence="7">
    <location>
        <begin position="150"/>
        <end position="172"/>
    </location>
</feature>
<gene>
    <name evidence="8" type="ORF">TT172_LOCUS628</name>
</gene>
<feature type="transmembrane region" description="Helical" evidence="7">
    <location>
        <begin position="331"/>
        <end position="353"/>
    </location>
</feature>
<evidence type="ECO:0000256" key="7">
    <source>
        <dbReference type="SAM" id="Phobius"/>
    </source>
</evidence>
<evidence type="ECO:0000256" key="2">
    <source>
        <dbReference type="ARBA" id="ARBA00006595"/>
    </source>
</evidence>
<feature type="transmembrane region" description="Helical" evidence="7">
    <location>
        <begin position="219"/>
        <end position="237"/>
    </location>
</feature>
<feature type="transmembrane region" description="Helical" evidence="7">
    <location>
        <begin position="126"/>
        <end position="144"/>
    </location>
</feature>
<dbReference type="Pfam" id="PF07690">
    <property type="entry name" value="MFS_1"/>
    <property type="match status" value="1"/>
</dbReference>
<feature type="transmembrane region" description="Helical" evidence="7">
    <location>
        <begin position="455"/>
        <end position="472"/>
    </location>
</feature>
<feature type="transmembrane region" description="Helical" evidence="7">
    <location>
        <begin position="492"/>
        <end position="512"/>
    </location>
</feature>
<dbReference type="InterPro" id="IPR036259">
    <property type="entry name" value="MFS_trans_sf"/>
</dbReference>
<accession>A0A3S4AIQ7</accession>
<dbReference type="EMBL" id="OUUZ01000001">
    <property type="protein sequence ID" value="SPQ18209.1"/>
    <property type="molecule type" value="Genomic_DNA"/>
</dbReference>
<feature type="transmembrane region" description="Helical" evidence="7">
    <location>
        <begin position="99"/>
        <end position="119"/>
    </location>
</feature>
<comment type="subcellular location">
    <subcellularLocation>
        <location evidence="1">Membrane</location>
        <topology evidence="1">Multi-pass membrane protein</topology>
    </subcellularLocation>
</comment>
<dbReference type="Proteomes" id="UP000289323">
    <property type="component" value="Unassembled WGS sequence"/>
</dbReference>
<evidence type="ECO:0000256" key="5">
    <source>
        <dbReference type="ARBA" id="ARBA00022989"/>
    </source>
</evidence>
<name>A0A3S4AIQ7_9PEZI</name>
<evidence type="ECO:0000256" key="1">
    <source>
        <dbReference type="ARBA" id="ARBA00004141"/>
    </source>
</evidence>
<keyword evidence="4 7" id="KW-0812">Transmembrane</keyword>
<feature type="transmembrane region" description="Helical" evidence="7">
    <location>
        <begin position="44"/>
        <end position="65"/>
    </location>
</feature>
<evidence type="ECO:0000256" key="3">
    <source>
        <dbReference type="ARBA" id="ARBA00022448"/>
    </source>
</evidence>
<evidence type="ECO:0000256" key="6">
    <source>
        <dbReference type="ARBA" id="ARBA00023136"/>
    </source>
</evidence>
<dbReference type="PANTHER" id="PTHR20772">
    <property type="entry name" value="PROTEIN FMP42"/>
    <property type="match status" value="1"/>
</dbReference>
<feature type="transmembrane region" description="Helical" evidence="7">
    <location>
        <begin position="400"/>
        <end position="418"/>
    </location>
</feature>
<proteinExistence type="inferred from homology"/>
<dbReference type="Gene3D" id="1.20.1250.20">
    <property type="entry name" value="MFS general substrate transporter like domains"/>
    <property type="match status" value="1"/>
</dbReference>
<dbReference type="InterPro" id="IPR052599">
    <property type="entry name" value="SLC43A_AATransporter"/>
</dbReference>
<evidence type="ECO:0000313" key="8">
    <source>
        <dbReference type="EMBL" id="SPQ18209.1"/>
    </source>
</evidence>
<dbReference type="GO" id="GO:0000329">
    <property type="term" value="C:fungal-type vacuole membrane"/>
    <property type="evidence" value="ECO:0007669"/>
    <property type="project" value="TreeGrafter"/>
</dbReference>
<keyword evidence="6 7" id="KW-0472">Membrane</keyword>
<keyword evidence="3" id="KW-0813">Transport</keyword>
<dbReference type="AlphaFoldDB" id="A0A3S4AIQ7"/>
<feature type="transmembrane region" description="Helical" evidence="7">
    <location>
        <begin position="424"/>
        <end position="443"/>
    </location>
</feature>
<feature type="transmembrane region" description="Helical" evidence="7">
    <location>
        <begin position="373"/>
        <end position="393"/>
    </location>
</feature>
<organism evidence="8 9">
    <name type="scientific">Thermothielavioides terrestris</name>
    <dbReference type="NCBI Taxonomy" id="2587410"/>
    <lineage>
        <taxon>Eukaryota</taxon>
        <taxon>Fungi</taxon>
        <taxon>Dikarya</taxon>
        <taxon>Ascomycota</taxon>
        <taxon>Pezizomycotina</taxon>
        <taxon>Sordariomycetes</taxon>
        <taxon>Sordariomycetidae</taxon>
        <taxon>Sordariales</taxon>
        <taxon>Chaetomiaceae</taxon>
        <taxon>Thermothielavioides</taxon>
    </lineage>
</organism>
<dbReference type="SUPFAM" id="SSF103473">
    <property type="entry name" value="MFS general substrate transporter"/>
    <property type="match status" value="1"/>
</dbReference>
<dbReference type="InterPro" id="IPR011701">
    <property type="entry name" value="MFS"/>
</dbReference>
<comment type="similarity">
    <text evidence="2">Belongs to the SLC43A transporter (TC 2.A.1.44) family.</text>
</comment>
<dbReference type="GO" id="GO:0022857">
    <property type="term" value="F:transmembrane transporter activity"/>
    <property type="evidence" value="ECO:0007669"/>
    <property type="project" value="InterPro"/>
</dbReference>
<evidence type="ECO:0000313" key="9">
    <source>
        <dbReference type="Proteomes" id="UP000289323"/>
    </source>
</evidence>
<protein>
    <submittedName>
        <fullName evidence="8">967c146d-b306-4efe-8dbe-2347e593ce2e</fullName>
    </submittedName>
</protein>
<feature type="transmembrane region" description="Helical" evidence="7">
    <location>
        <begin position="184"/>
        <end position="207"/>
    </location>
</feature>
<feature type="transmembrane region" description="Helical" evidence="7">
    <location>
        <begin position="12"/>
        <end position="32"/>
    </location>
</feature>
<keyword evidence="5 7" id="KW-1133">Transmembrane helix</keyword>
<dbReference type="PANTHER" id="PTHR20772:SF2">
    <property type="entry name" value="PROTEIN FMP42"/>
    <property type="match status" value="1"/>
</dbReference>
<sequence>MWEPSCVPPRNLLHDVAAISATLSVLAALVTWESSCSTSMFNITMRAAIVCCLLAAGVIFGYGALKPVLKSEGAYRQRCAIPNGLPKDEEICIEMHLNFMFTIAVVATNVAALPVGAILDHYGPRVCGLLGSLLLAFGAVLMAFESRLPIDGLMLGYLLLALGGPFTFMSSFQLSNAFPRHSGLILALLTAAFDASSAVFLIFHFAYRATEGAFTRRTFFLVYLIVPAVIALLQLTLMPARSYKTAGELVGEADDALFDEFASKIYDDEETPLLHAQQRQHCAYLIEGMENVLGAEAYADRVTRETSVNNASGVWGSLHTLSASEQLKSPWFVLICFFTAVQMTRINFFISTIRPQYDYLLGSPDAAEALSNFFDVALPLGGILAIPITGYVLDRIHNPNILVILTGGATIIGCLGFVPRSPVAAYAHVALFVLFRPFFYAAVQDLCAKVFGFRTFGRVYGAIICLSGLFSLSQGGWDYMFERLYGGDPSPLNFFFMMVTMSLGSLLTGYAWKEARWWSDGWWGRWWEEGPSRIRERRLRGGW</sequence>